<comment type="similarity">
    <text evidence="4">Belongs to the RecO family.</text>
</comment>
<dbReference type="Pfam" id="PF11967">
    <property type="entry name" value="RecO_N"/>
    <property type="match status" value="1"/>
</dbReference>
<evidence type="ECO:0000256" key="2">
    <source>
        <dbReference type="ARBA" id="ARBA00023172"/>
    </source>
</evidence>
<name>A0A7C9HNW1_9BACT</name>
<keyword evidence="3 4" id="KW-0234">DNA repair</keyword>
<dbReference type="GO" id="GO:0006302">
    <property type="term" value="P:double-strand break repair"/>
    <property type="evidence" value="ECO:0007669"/>
    <property type="project" value="TreeGrafter"/>
</dbReference>
<dbReference type="SUPFAM" id="SSF57863">
    <property type="entry name" value="ArfGap/RecO-like zinc finger"/>
    <property type="match status" value="1"/>
</dbReference>
<dbReference type="InterPro" id="IPR022572">
    <property type="entry name" value="DNA_rep/recomb_RecO_N"/>
</dbReference>
<dbReference type="NCBIfam" id="TIGR00613">
    <property type="entry name" value="reco"/>
    <property type="match status" value="1"/>
</dbReference>
<reference evidence="6 7" key="1">
    <citation type="submission" date="2019-09" db="EMBL/GenBank/DDBJ databases">
        <title>Prevotella A2879 sp. nov., isolated from an abscess of a patient.</title>
        <authorList>
            <person name="Buhl M."/>
            <person name="Oberhettinger P."/>
        </authorList>
    </citation>
    <scope>NUCLEOTIDE SEQUENCE [LARGE SCALE GENOMIC DNA]</scope>
    <source>
        <strain evidence="6 7">A2879</strain>
    </source>
</reference>
<protein>
    <recommendedName>
        <fullName evidence="4">DNA repair protein RecO</fullName>
    </recommendedName>
    <alternativeName>
        <fullName evidence="4">Recombination protein O</fullName>
    </alternativeName>
</protein>
<dbReference type="SUPFAM" id="SSF50249">
    <property type="entry name" value="Nucleic acid-binding proteins"/>
    <property type="match status" value="1"/>
</dbReference>
<dbReference type="HAMAP" id="MF_00201">
    <property type="entry name" value="RecO"/>
    <property type="match status" value="1"/>
</dbReference>
<dbReference type="PANTHER" id="PTHR33991:SF1">
    <property type="entry name" value="DNA REPAIR PROTEIN RECO"/>
    <property type="match status" value="1"/>
</dbReference>
<proteinExistence type="inferred from homology"/>
<dbReference type="InterPro" id="IPR003717">
    <property type="entry name" value="RecO"/>
</dbReference>
<evidence type="ECO:0000313" key="6">
    <source>
        <dbReference type="EMBL" id="MUL26787.1"/>
    </source>
</evidence>
<keyword evidence="1 4" id="KW-0227">DNA damage</keyword>
<organism evidence="6 7">
    <name type="scientific">Prevotella vespertina</name>
    <dbReference type="NCBI Taxonomy" id="2608404"/>
    <lineage>
        <taxon>Bacteria</taxon>
        <taxon>Pseudomonadati</taxon>
        <taxon>Bacteroidota</taxon>
        <taxon>Bacteroidia</taxon>
        <taxon>Bacteroidales</taxon>
        <taxon>Prevotellaceae</taxon>
        <taxon>Prevotella</taxon>
    </lineage>
</organism>
<dbReference type="EMBL" id="VVIQ01000001">
    <property type="protein sequence ID" value="MUL26787.1"/>
    <property type="molecule type" value="Genomic_DNA"/>
</dbReference>
<keyword evidence="7" id="KW-1185">Reference proteome</keyword>
<dbReference type="Gene3D" id="2.40.50.140">
    <property type="entry name" value="Nucleic acid-binding proteins"/>
    <property type="match status" value="1"/>
</dbReference>
<comment type="caution">
    <text evidence="6">The sequence shown here is derived from an EMBL/GenBank/DDBJ whole genome shotgun (WGS) entry which is preliminary data.</text>
</comment>
<dbReference type="AlphaFoldDB" id="A0A7C9HNW1"/>
<comment type="function">
    <text evidence="4">Involved in DNA repair and RecF pathway recombination.</text>
</comment>
<dbReference type="GO" id="GO:0043590">
    <property type="term" value="C:bacterial nucleoid"/>
    <property type="evidence" value="ECO:0007669"/>
    <property type="project" value="TreeGrafter"/>
</dbReference>
<evidence type="ECO:0000313" key="7">
    <source>
        <dbReference type="Proteomes" id="UP000482295"/>
    </source>
</evidence>
<evidence type="ECO:0000259" key="5">
    <source>
        <dbReference type="Pfam" id="PF11967"/>
    </source>
</evidence>
<gene>
    <name evidence="4 6" type="primary">recO</name>
    <name evidence="6" type="ORF">F0475_00275</name>
</gene>
<dbReference type="PANTHER" id="PTHR33991">
    <property type="entry name" value="DNA REPAIR PROTEIN RECO"/>
    <property type="match status" value="1"/>
</dbReference>
<dbReference type="GO" id="GO:0006310">
    <property type="term" value="P:DNA recombination"/>
    <property type="evidence" value="ECO:0007669"/>
    <property type="project" value="UniProtKB-UniRule"/>
</dbReference>
<evidence type="ECO:0000256" key="3">
    <source>
        <dbReference type="ARBA" id="ARBA00023204"/>
    </source>
</evidence>
<dbReference type="InterPro" id="IPR037278">
    <property type="entry name" value="ARFGAP/RecO"/>
</dbReference>
<sequence>MILKSKAIVLRSMKFGEASLIIDMFTEQEGRISFITRIPKTAKGKIKKQYFQPLTLLELEFDYRPHTSLQHIKEVRILYPYASIPFDPIKSAILLFLSEFLFHVTRSEQQNLQLYNYVCASLQWLDGAVRSYANFHLVFMMRLSRFIGFFPNLEAYHEGVCFDLRTASFTHSIPLHTDYLLPTEATAIHQLIRMDYENMHLFRLSRVDRNRIANLILRYYRIHVPNMPDLNSLQVLSDLFD</sequence>
<feature type="domain" description="DNA replication/recombination mediator RecO N-terminal" evidence="5">
    <location>
        <begin position="1"/>
        <end position="81"/>
    </location>
</feature>
<dbReference type="InterPro" id="IPR012340">
    <property type="entry name" value="NA-bd_OB-fold"/>
</dbReference>
<dbReference type="Proteomes" id="UP000482295">
    <property type="component" value="Unassembled WGS sequence"/>
</dbReference>
<evidence type="ECO:0000256" key="1">
    <source>
        <dbReference type="ARBA" id="ARBA00022763"/>
    </source>
</evidence>
<dbReference type="RefSeq" id="WP_155714890.1">
    <property type="nucleotide sequence ID" value="NZ_VVIQ01000001.1"/>
</dbReference>
<evidence type="ECO:0000256" key="4">
    <source>
        <dbReference type="HAMAP-Rule" id="MF_00201"/>
    </source>
</evidence>
<keyword evidence="2 4" id="KW-0233">DNA recombination</keyword>
<accession>A0A7C9HNW1</accession>
<dbReference type="Pfam" id="PF02565">
    <property type="entry name" value="RecO_C"/>
    <property type="match status" value="1"/>
</dbReference>